<protein>
    <submittedName>
        <fullName evidence="1">Uncharacterized protein</fullName>
    </submittedName>
</protein>
<sequence length="163" mass="17462">MTKVRDPLTFAAAIKGVLEYIGKREASRVTRRAGRTLDHWSDSTNKGLPALDKAVALDRAYLAAGGGYAPILESYIRQLDVSLVELIACRAALADDVANVSREIGEAISFCIMAAQPGASPAVIQRAIVETEEADALLPRLLGRLKSFMPGNGAARETMGNHR</sequence>
<dbReference type="EMBL" id="FVZE01000006">
    <property type="protein sequence ID" value="SLK06535.1"/>
    <property type="molecule type" value="Genomic_DNA"/>
</dbReference>
<evidence type="ECO:0000313" key="2">
    <source>
        <dbReference type="Proteomes" id="UP000190989"/>
    </source>
</evidence>
<reference evidence="2" key="1">
    <citation type="submission" date="2017-02" db="EMBL/GenBank/DDBJ databases">
        <authorList>
            <person name="Varghese N."/>
            <person name="Submissions S."/>
        </authorList>
    </citation>
    <scope>NUCLEOTIDE SEQUENCE [LARGE SCALE GENOMIC DNA]</scope>
    <source>
        <strain evidence="2">SM117</strain>
    </source>
</reference>
<evidence type="ECO:0000313" key="1">
    <source>
        <dbReference type="EMBL" id="SLK06535.1"/>
    </source>
</evidence>
<dbReference type="AlphaFoldDB" id="A0A1U6IET9"/>
<gene>
    <name evidence="1" type="ORF">SAMN06295987_1065</name>
</gene>
<accession>A0A1U6IET9</accession>
<dbReference type="Proteomes" id="UP000190989">
    <property type="component" value="Unassembled WGS sequence"/>
</dbReference>
<dbReference type="RefSeq" id="WP_245829323.1">
    <property type="nucleotide sequence ID" value="NZ_FVZE01000006.1"/>
</dbReference>
<dbReference type="STRING" id="428990.SAMN06295987_1065"/>
<organism evidence="1 2">
    <name type="scientific">Novosphingobium mathurense</name>
    <dbReference type="NCBI Taxonomy" id="428990"/>
    <lineage>
        <taxon>Bacteria</taxon>
        <taxon>Pseudomonadati</taxon>
        <taxon>Pseudomonadota</taxon>
        <taxon>Alphaproteobacteria</taxon>
        <taxon>Sphingomonadales</taxon>
        <taxon>Sphingomonadaceae</taxon>
        <taxon>Novosphingobium</taxon>
    </lineage>
</organism>
<name>A0A1U6IET9_9SPHN</name>
<keyword evidence="2" id="KW-1185">Reference proteome</keyword>
<proteinExistence type="predicted"/>